<organism evidence="8 9">
    <name type="scientific">Halopseudomonas yangmingensis</name>
    <dbReference type="NCBI Taxonomy" id="1720063"/>
    <lineage>
        <taxon>Bacteria</taxon>
        <taxon>Pseudomonadati</taxon>
        <taxon>Pseudomonadota</taxon>
        <taxon>Gammaproteobacteria</taxon>
        <taxon>Pseudomonadales</taxon>
        <taxon>Pseudomonadaceae</taxon>
        <taxon>Halopseudomonas</taxon>
    </lineage>
</organism>
<reference evidence="9" key="1">
    <citation type="submission" date="2016-10" db="EMBL/GenBank/DDBJ databases">
        <authorList>
            <person name="Varghese N."/>
            <person name="Submissions S."/>
        </authorList>
    </citation>
    <scope>NUCLEOTIDE SEQUENCE [LARGE SCALE GENOMIC DNA]</scope>
    <source>
        <strain evidence="9">DSM 24213</strain>
    </source>
</reference>
<dbReference type="InterPro" id="IPR011009">
    <property type="entry name" value="Kinase-like_dom_sf"/>
</dbReference>
<dbReference type="SUPFAM" id="SSF56112">
    <property type="entry name" value="Protein kinase-like (PK-like)"/>
    <property type="match status" value="1"/>
</dbReference>
<dbReference type="OrthoDB" id="9801841at2"/>
<dbReference type="PANTHER" id="PTHR43289:SF34">
    <property type="entry name" value="SERINE_THREONINE-PROTEIN KINASE YBDM-RELATED"/>
    <property type="match status" value="1"/>
</dbReference>
<keyword evidence="3" id="KW-0418">Kinase</keyword>
<sequence length="553" mass="61827">MPLQLTIDEASSTGRRPDNQDAIRVVTPAPWLAASKGHLLAIADGVSQCADGGLAARSTLQALAMDYYATPETWTPQQAMDRLLAAHNRWLRSQAHGQSLLTTLTALVLRGRHVWLTHIGDCRAYLLREGQLQRLTSEHVWQQAGMRHVLKRALGLDEQPLADYQCLELATNDRLLLLSDGVWGWLPDSRIRQLLTTHPVSGCCQTLLDEALQAGSDDNLSALLVQVEQVPQTLADDATLQAAQLPVAPALREGHVFEGWGVLHLMHQSRQSLIYRVSDAEGVRWLLKTLPPALAGDTSAARALLLEEWFMRRVQGPTVPELATLPDRQHLYFVQREYAGCTLAERMARQGLWSLAEFRQLAPPLISAVAHLHRRNLLHRDLKPENLHLGEDGVLRLLDFGLAFCPGLSPVDSGGLPGTPGYHAPEQYSGVEPQPQQDIHALGVTLYRLLVGHFPHGDIEPFQRPRFGLPKPPGRYRPDLPDWLSRSLLRAIDPNPERRYQTCEEWLLDLQRAEHSSIDTPRPLIERDPLTLWRSIAMLALLLNLLLLVALLY</sequence>
<dbReference type="InterPro" id="IPR000719">
    <property type="entry name" value="Prot_kinase_dom"/>
</dbReference>
<dbReference type="CDD" id="cd00143">
    <property type="entry name" value="PP2Cc"/>
    <property type="match status" value="1"/>
</dbReference>
<feature type="transmembrane region" description="Helical" evidence="5">
    <location>
        <begin position="532"/>
        <end position="552"/>
    </location>
</feature>
<evidence type="ECO:0000259" key="7">
    <source>
        <dbReference type="PROSITE" id="PS51746"/>
    </source>
</evidence>
<dbReference type="AlphaFoldDB" id="A0A1I4TA33"/>
<evidence type="ECO:0000256" key="5">
    <source>
        <dbReference type="SAM" id="Phobius"/>
    </source>
</evidence>
<dbReference type="SMART" id="SM00220">
    <property type="entry name" value="S_TKc"/>
    <property type="match status" value="1"/>
</dbReference>
<protein>
    <submittedName>
        <fullName evidence="8">Serine/threonine protein phosphatase PrpC</fullName>
    </submittedName>
</protein>
<evidence type="ECO:0000313" key="9">
    <source>
        <dbReference type="Proteomes" id="UP000243629"/>
    </source>
</evidence>
<evidence type="ECO:0000313" key="8">
    <source>
        <dbReference type="EMBL" id="SFM73579.1"/>
    </source>
</evidence>
<feature type="domain" description="PPM-type phosphatase" evidence="7">
    <location>
        <begin position="6"/>
        <end position="227"/>
    </location>
</feature>
<proteinExistence type="predicted"/>
<evidence type="ECO:0000259" key="6">
    <source>
        <dbReference type="PROSITE" id="PS50011"/>
    </source>
</evidence>
<dbReference type="Proteomes" id="UP000243629">
    <property type="component" value="Unassembled WGS sequence"/>
</dbReference>
<dbReference type="Pfam" id="PF13672">
    <property type="entry name" value="PP2C_2"/>
    <property type="match status" value="1"/>
</dbReference>
<evidence type="ECO:0000256" key="3">
    <source>
        <dbReference type="ARBA" id="ARBA00022777"/>
    </source>
</evidence>
<dbReference type="STRING" id="1720063.SAMN05216217_11384"/>
<dbReference type="SMART" id="SM00331">
    <property type="entry name" value="PP2C_SIG"/>
    <property type="match status" value="1"/>
</dbReference>
<keyword evidence="5" id="KW-0472">Membrane</keyword>
<dbReference type="PROSITE" id="PS50011">
    <property type="entry name" value="PROTEIN_KINASE_DOM"/>
    <property type="match status" value="1"/>
</dbReference>
<dbReference type="GO" id="GO:0004674">
    <property type="term" value="F:protein serine/threonine kinase activity"/>
    <property type="evidence" value="ECO:0007669"/>
    <property type="project" value="TreeGrafter"/>
</dbReference>
<dbReference type="CDD" id="cd14014">
    <property type="entry name" value="STKc_PknB_like"/>
    <property type="match status" value="1"/>
</dbReference>
<keyword evidence="5" id="KW-0812">Transmembrane</keyword>
<name>A0A1I4TA33_9GAMM</name>
<dbReference type="SUPFAM" id="SSF81606">
    <property type="entry name" value="PP2C-like"/>
    <property type="match status" value="1"/>
</dbReference>
<keyword evidence="9" id="KW-1185">Reference proteome</keyword>
<dbReference type="PROSITE" id="PS51746">
    <property type="entry name" value="PPM_2"/>
    <property type="match status" value="1"/>
</dbReference>
<dbReference type="Gene3D" id="3.60.40.10">
    <property type="entry name" value="PPM-type phosphatase domain"/>
    <property type="match status" value="1"/>
</dbReference>
<dbReference type="Pfam" id="PF00069">
    <property type="entry name" value="Pkinase"/>
    <property type="match status" value="1"/>
</dbReference>
<keyword evidence="2" id="KW-0547">Nucleotide-binding</keyword>
<gene>
    <name evidence="8" type="ORF">SAMN05216217_11384</name>
</gene>
<keyword evidence="5" id="KW-1133">Transmembrane helix</keyword>
<feature type="domain" description="Protein kinase" evidence="6">
    <location>
        <begin position="260"/>
        <end position="518"/>
    </location>
</feature>
<dbReference type="SMART" id="SM00332">
    <property type="entry name" value="PP2Cc"/>
    <property type="match status" value="1"/>
</dbReference>
<evidence type="ECO:0000256" key="1">
    <source>
        <dbReference type="ARBA" id="ARBA00022679"/>
    </source>
</evidence>
<evidence type="ECO:0000256" key="4">
    <source>
        <dbReference type="ARBA" id="ARBA00022840"/>
    </source>
</evidence>
<dbReference type="InterPro" id="IPR001932">
    <property type="entry name" value="PPM-type_phosphatase-like_dom"/>
</dbReference>
<keyword evidence="1" id="KW-0808">Transferase</keyword>
<dbReference type="InterPro" id="IPR036457">
    <property type="entry name" value="PPM-type-like_dom_sf"/>
</dbReference>
<keyword evidence="4" id="KW-0067">ATP-binding</keyword>
<dbReference type="Gene3D" id="1.10.510.10">
    <property type="entry name" value="Transferase(Phosphotransferase) domain 1"/>
    <property type="match status" value="1"/>
</dbReference>
<accession>A0A1I4TA33</accession>
<dbReference type="RefSeq" id="WP_093477462.1">
    <property type="nucleotide sequence ID" value="NZ_FOUI01000013.1"/>
</dbReference>
<dbReference type="PANTHER" id="PTHR43289">
    <property type="entry name" value="MITOGEN-ACTIVATED PROTEIN KINASE KINASE KINASE 20-RELATED"/>
    <property type="match status" value="1"/>
</dbReference>
<evidence type="ECO:0000256" key="2">
    <source>
        <dbReference type="ARBA" id="ARBA00022741"/>
    </source>
</evidence>
<dbReference type="EMBL" id="FOUI01000013">
    <property type="protein sequence ID" value="SFM73579.1"/>
    <property type="molecule type" value="Genomic_DNA"/>
</dbReference>
<dbReference type="GO" id="GO:0005524">
    <property type="term" value="F:ATP binding"/>
    <property type="evidence" value="ECO:0007669"/>
    <property type="project" value="UniProtKB-KW"/>
</dbReference>